<evidence type="ECO:0000313" key="4">
    <source>
        <dbReference type="EMBL" id="GAA3621824.1"/>
    </source>
</evidence>
<dbReference type="CDD" id="cd12797">
    <property type="entry name" value="M23_peptidase"/>
    <property type="match status" value="1"/>
</dbReference>
<dbReference type="PANTHER" id="PTHR45688:SF13">
    <property type="entry name" value="ALANINE--GLYOXYLATE AMINOTRANSFERASE 2-LIKE"/>
    <property type="match status" value="1"/>
</dbReference>
<dbReference type="InterPro" id="IPR015421">
    <property type="entry name" value="PyrdxlP-dep_Trfase_major"/>
</dbReference>
<proteinExistence type="inferred from homology"/>
<sequence>MSAPFWGETPPATPVSEREAEALARDLFGIEGTAKPLGSNQETNLRIRTADATTYVLKIANPAFGPDVLDLQNKAMQHLSAAGTGLDVPVPVAATDGSDLLRVPIRGVDHHVRLLTFVAGEMFSDAGYLGDLALGRFGALAARLSAALSGFDHPAADRILQYDSRHAARVVETLATSVADPGRRAAAVGLSERAWAALDSLAPALRSQVVHADLADYNVVAAKDEAGRLMPTGVIDFGDVVRSWLVADLATALTSLLTRTRRSPLLDACAVVAGFQAVTPLTEAEIAAVWPLVAARATVLATSVDDILAADPGNEYAREEQPLDWLILNRAAAVPFPLAEVALRQATGLDPGPAARAVAGWRADRAVVELPPEAPFLDFSVTSTLFPDGTWTSPAATRDALEAALLDGYAVTGGGATLPFVVPDSADETPSVHLGADAFVPAGTEVRAPAGGVVVATSAHDLVLRAGEVDVTLAELAPDVETGSLVRAGEVLGHVLAADDDHPLPSHLHVQLTPAGVVADGVVEPSLAAAWQAISPNAYALLGLARPDATTSSSTELVARRDRVLARVQQHYYARPPRIERGWRQHLIDTSGRVYLDMVNNVAVLGHSHPGVTASAARQFGLLNTNSRFSYAGIVDYAERIVALLPEPLDTVLLVNSGSEAVDLALRIVRTATGRKDTICLAGGYHGWTTATDEISTSLNDNPSSRDTRPPWIHLVPMPNQFRGAHRGPDAADRYAEAVRAIVDGLPDGPAAFVAEPISGNAGGVELPAGYLAQVYETVRAAGGLTISDEVQIGYGRTGDAFWGFELHGVVPDVVTMAKAAGNGHPIGFVVTRRELAERFSSEGAFFSSVGGSPVSSAVGIAVLDAIRDEDLQGNARRVGAHLGARLAELASRHRLIGTVHGRGLYQGIELVRDPETLEPATAEATAICERLRELGVIEHATGDHSNVLKVKPPLCITVESVDFFVDRLDQVLTEGW</sequence>
<comment type="similarity">
    <text evidence="1">Belongs to the class-III pyridoxal-phosphate-dependent aminotransferase family.</text>
</comment>
<protein>
    <submittedName>
        <fullName evidence="4">Aminotransferase</fullName>
    </submittedName>
</protein>
<dbReference type="Gene3D" id="2.70.70.10">
    <property type="entry name" value="Glucose Permease (Domain IIA)"/>
    <property type="match status" value="1"/>
</dbReference>
<dbReference type="Gene3D" id="3.90.1200.10">
    <property type="match status" value="1"/>
</dbReference>
<keyword evidence="5" id="KW-1185">Reference proteome</keyword>
<dbReference type="SUPFAM" id="SSF53383">
    <property type="entry name" value="PLP-dependent transferases"/>
    <property type="match status" value="1"/>
</dbReference>
<dbReference type="RefSeq" id="WP_344804979.1">
    <property type="nucleotide sequence ID" value="NZ_BAABAB010000017.1"/>
</dbReference>
<dbReference type="InterPro" id="IPR002575">
    <property type="entry name" value="Aminoglycoside_PTrfase"/>
</dbReference>
<organism evidence="4 5">
    <name type="scientific">Microlunatus ginsengisoli</name>
    <dbReference type="NCBI Taxonomy" id="363863"/>
    <lineage>
        <taxon>Bacteria</taxon>
        <taxon>Bacillati</taxon>
        <taxon>Actinomycetota</taxon>
        <taxon>Actinomycetes</taxon>
        <taxon>Propionibacteriales</taxon>
        <taxon>Propionibacteriaceae</taxon>
        <taxon>Microlunatus</taxon>
    </lineage>
</organism>
<gene>
    <name evidence="4" type="ORF">GCM10022236_25200</name>
</gene>
<dbReference type="EMBL" id="BAABAB010000017">
    <property type="protein sequence ID" value="GAA3621824.1"/>
    <property type="molecule type" value="Genomic_DNA"/>
</dbReference>
<dbReference type="InterPro" id="IPR005814">
    <property type="entry name" value="Aminotrans_3"/>
</dbReference>
<dbReference type="InterPro" id="IPR015424">
    <property type="entry name" value="PyrdxlP-dep_Trfase"/>
</dbReference>
<comment type="caution">
    <text evidence="4">The sequence shown here is derived from an EMBL/GenBank/DDBJ whole genome shotgun (WGS) entry which is preliminary data.</text>
</comment>
<feature type="domain" description="Aminoglycoside phosphotransferase" evidence="3">
    <location>
        <begin position="34"/>
        <end position="268"/>
    </location>
</feature>
<dbReference type="InterPro" id="IPR015422">
    <property type="entry name" value="PyrdxlP-dep_Trfase_small"/>
</dbReference>
<reference evidence="5" key="1">
    <citation type="journal article" date="2019" name="Int. J. Syst. Evol. Microbiol.">
        <title>The Global Catalogue of Microorganisms (GCM) 10K type strain sequencing project: providing services to taxonomists for standard genome sequencing and annotation.</title>
        <authorList>
            <consortium name="The Broad Institute Genomics Platform"/>
            <consortium name="The Broad Institute Genome Sequencing Center for Infectious Disease"/>
            <person name="Wu L."/>
            <person name="Ma J."/>
        </authorList>
    </citation>
    <scope>NUCLEOTIDE SEQUENCE [LARGE SCALE GENOMIC DNA]</scope>
    <source>
        <strain evidence="5">JCM 16929</strain>
    </source>
</reference>
<evidence type="ECO:0000256" key="2">
    <source>
        <dbReference type="ARBA" id="ARBA00022898"/>
    </source>
</evidence>
<dbReference type="InterPro" id="IPR011009">
    <property type="entry name" value="Kinase-like_dom_sf"/>
</dbReference>
<evidence type="ECO:0000256" key="1">
    <source>
        <dbReference type="ARBA" id="ARBA00008954"/>
    </source>
</evidence>
<dbReference type="Gene3D" id="3.90.1150.10">
    <property type="entry name" value="Aspartate Aminotransferase, domain 1"/>
    <property type="match status" value="1"/>
</dbReference>
<keyword evidence="4" id="KW-0032">Aminotransferase</keyword>
<dbReference type="Pfam" id="PF00202">
    <property type="entry name" value="Aminotran_3"/>
    <property type="match status" value="1"/>
</dbReference>
<dbReference type="SUPFAM" id="SSF56112">
    <property type="entry name" value="Protein kinase-like (PK-like)"/>
    <property type="match status" value="1"/>
</dbReference>
<dbReference type="Pfam" id="PF01636">
    <property type="entry name" value="APH"/>
    <property type="match status" value="1"/>
</dbReference>
<dbReference type="GO" id="GO:0008483">
    <property type="term" value="F:transaminase activity"/>
    <property type="evidence" value="ECO:0007669"/>
    <property type="project" value="UniProtKB-KW"/>
</dbReference>
<keyword evidence="4" id="KW-0808">Transferase</keyword>
<dbReference type="CDD" id="cd00610">
    <property type="entry name" value="OAT_like"/>
    <property type="match status" value="1"/>
</dbReference>
<dbReference type="Proteomes" id="UP001501490">
    <property type="component" value="Unassembled WGS sequence"/>
</dbReference>
<evidence type="ECO:0000313" key="5">
    <source>
        <dbReference type="Proteomes" id="UP001501490"/>
    </source>
</evidence>
<dbReference type="Gene3D" id="3.40.640.10">
    <property type="entry name" value="Type I PLP-dependent aspartate aminotransferase-like (Major domain)"/>
    <property type="match status" value="1"/>
</dbReference>
<name>A0ABP6ZXX3_9ACTN</name>
<keyword evidence="2" id="KW-0663">Pyridoxal phosphate</keyword>
<dbReference type="InterPro" id="IPR011055">
    <property type="entry name" value="Dup_hybrid_motif"/>
</dbReference>
<evidence type="ECO:0000259" key="3">
    <source>
        <dbReference type="Pfam" id="PF01636"/>
    </source>
</evidence>
<accession>A0ABP6ZXX3</accession>
<dbReference type="NCBIfam" id="NF004800">
    <property type="entry name" value="PRK06149.1"/>
    <property type="match status" value="1"/>
</dbReference>
<dbReference type="PANTHER" id="PTHR45688">
    <property type="match status" value="1"/>
</dbReference>